<keyword evidence="4" id="KW-1185">Reference proteome</keyword>
<dbReference type="AlphaFoldDB" id="A0AAV5SIC1"/>
<proteinExistence type="predicted"/>
<sequence length="290" mass="33444">SPLLLLLLCLVSLARGLDSSRDWQTLKSCRDCIIPRIYSPTWMGVDVVKYTSRPCRWLECDVNYELHVNGKNFGMNKLMCYNGVFRSLQHFHRSVNVPMVKEVMCVIPNRTGFYNLTGHWVEKENARCGIHKIHFDIGCSRNEYFSPFDNCTSAHIAEDGILCPAGYNMTIVLRKLPVAIQIKSLRCFGEKWRLINLDGTINPDQNVTDKDSTVHIRCRTYIQPPGEDFTVHFIWTGFLLFILLVAIYRFLVAYGIQPLAFLWRKSNEGSVEEVKTVVEERNDSNKDKIE</sequence>
<feature type="transmembrane region" description="Helical" evidence="1">
    <location>
        <begin position="233"/>
        <end position="256"/>
    </location>
</feature>
<gene>
    <name evidence="3" type="ORF">PENTCL1PPCAC_4577</name>
</gene>
<keyword evidence="1" id="KW-0812">Transmembrane</keyword>
<evidence type="ECO:0000256" key="2">
    <source>
        <dbReference type="SAM" id="SignalP"/>
    </source>
</evidence>
<dbReference type="Proteomes" id="UP001432027">
    <property type="component" value="Unassembled WGS sequence"/>
</dbReference>
<keyword evidence="1" id="KW-1133">Transmembrane helix</keyword>
<feature type="signal peptide" evidence="2">
    <location>
        <begin position="1"/>
        <end position="16"/>
    </location>
</feature>
<evidence type="ECO:0000313" key="3">
    <source>
        <dbReference type="EMBL" id="GMS82402.1"/>
    </source>
</evidence>
<reference evidence="3" key="1">
    <citation type="submission" date="2023-10" db="EMBL/GenBank/DDBJ databases">
        <title>Genome assembly of Pristionchus species.</title>
        <authorList>
            <person name="Yoshida K."/>
            <person name="Sommer R.J."/>
        </authorList>
    </citation>
    <scope>NUCLEOTIDE SEQUENCE</scope>
    <source>
        <strain evidence="3">RS0144</strain>
    </source>
</reference>
<evidence type="ECO:0000313" key="4">
    <source>
        <dbReference type="Proteomes" id="UP001432027"/>
    </source>
</evidence>
<name>A0AAV5SIC1_9BILA</name>
<evidence type="ECO:0000256" key="1">
    <source>
        <dbReference type="SAM" id="Phobius"/>
    </source>
</evidence>
<dbReference type="EMBL" id="BTSX01000002">
    <property type="protein sequence ID" value="GMS82402.1"/>
    <property type="molecule type" value="Genomic_DNA"/>
</dbReference>
<accession>A0AAV5SIC1</accession>
<keyword evidence="1" id="KW-0472">Membrane</keyword>
<feature type="chain" id="PRO_5043741896" evidence="2">
    <location>
        <begin position="17"/>
        <end position="290"/>
    </location>
</feature>
<protein>
    <submittedName>
        <fullName evidence="3">Uncharacterized protein</fullName>
    </submittedName>
</protein>
<comment type="caution">
    <text evidence="3">The sequence shown here is derived from an EMBL/GenBank/DDBJ whole genome shotgun (WGS) entry which is preliminary data.</text>
</comment>
<feature type="non-terminal residue" evidence="3">
    <location>
        <position position="1"/>
    </location>
</feature>
<keyword evidence="2" id="KW-0732">Signal</keyword>
<organism evidence="3 4">
    <name type="scientific">Pristionchus entomophagus</name>
    <dbReference type="NCBI Taxonomy" id="358040"/>
    <lineage>
        <taxon>Eukaryota</taxon>
        <taxon>Metazoa</taxon>
        <taxon>Ecdysozoa</taxon>
        <taxon>Nematoda</taxon>
        <taxon>Chromadorea</taxon>
        <taxon>Rhabditida</taxon>
        <taxon>Rhabditina</taxon>
        <taxon>Diplogasteromorpha</taxon>
        <taxon>Diplogasteroidea</taxon>
        <taxon>Neodiplogasteridae</taxon>
        <taxon>Pristionchus</taxon>
    </lineage>
</organism>